<dbReference type="Proteomes" id="UP000298787">
    <property type="component" value="Chromosome 9"/>
</dbReference>
<evidence type="ECO:0000313" key="1">
    <source>
        <dbReference type="EMBL" id="TKS75706.1"/>
    </source>
</evidence>
<dbReference type="AlphaFoldDB" id="A0A4U5ULF1"/>
<gene>
    <name evidence="1" type="ORF">D9C73_010133</name>
</gene>
<accession>A0A4U5ULF1</accession>
<name>A0A4U5ULF1_COLLU</name>
<organism evidence="1 2">
    <name type="scientific">Collichthys lucidus</name>
    <name type="common">Big head croaker</name>
    <name type="synonym">Sciaena lucida</name>
    <dbReference type="NCBI Taxonomy" id="240159"/>
    <lineage>
        <taxon>Eukaryota</taxon>
        <taxon>Metazoa</taxon>
        <taxon>Chordata</taxon>
        <taxon>Craniata</taxon>
        <taxon>Vertebrata</taxon>
        <taxon>Euteleostomi</taxon>
        <taxon>Actinopterygii</taxon>
        <taxon>Neopterygii</taxon>
        <taxon>Teleostei</taxon>
        <taxon>Neoteleostei</taxon>
        <taxon>Acanthomorphata</taxon>
        <taxon>Eupercaria</taxon>
        <taxon>Sciaenidae</taxon>
        <taxon>Collichthys</taxon>
    </lineage>
</organism>
<sequence length="338" mass="38565">MTLTLPDQQYLSQIKEFLHGSFDGFQLDSSYQQLSTNLVFHTWVAYWGVGIPDGTRPFNGKLLDYVSKIKRQAVMLEAQHIPNAIVYSRLQLPKEEEMTLLANFADEGNIVLLCLEDMTYSIPPSSYSNHYSTTFKLLDHLRLAVINHAPAVLEELRRKALCEHKDQYVSFLDSNGGNAIMYADIDIVFTADRVPVVCAKNGMCSYPEPNDDIFMYGDMSDEVDISPELMKKITDHSSVFERDWEAITNYIMRDKAYDVATAITRELGIKNNPCVARGENCMLLVAYSSVPLFRTCVSGGSMVVDLHRTDTEFYRENHTLIYLQLIPYMKHMSDCTWV</sequence>
<keyword evidence="2" id="KW-1185">Reference proteome</keyword>
<dbReference type="EMBL" id="CM014086">
    <property type="protein sequence ID" value="TKS75706.1"/>
    <property type="molecule type" value="Genomic_DNA"/>
</dbReference>
<protein>
    <submittedName>
        <fullName evidence="1">Uncharacterized protein</fullName>
    </submittedName>
</protein>
<evidence type="ECO:0000313" key="2">
    <source>
        <dbReference type="Proteomes" id="UP000298787"/>
    </source>
</evidence>
<reference evidence="1 2" key="1">
    <citation type="submission" date="2019-01" db="EMBL/GenBank/DDBJ databases">
        <title>Genome Assembly of Collichthys lucidus.</title>
        <authorList>
            <person name="Cai M."/>
            <person name="Xiao S."/>
        </authorList>
    </citation>
    <scope>NUCLEOTIDE SEQUENCE [LARGE SCALE GENOMIC DNA]</scope>
    <source>
        <strain evidence="1">JT15FE1705JMU</strain>
        <tissue evidence="1">Muscle</tissue>
    </source>
</reference>
<proteinExistence type="predicted"/>